<dbReference type="Gene3D" id="2.170.220.10">
    <property type="match status" value="1"/>
</dbReference>
<proteinExistence type="inferred from homology"/>
<dbReference type="PANTHER" id="PTHR45765:SF1">
    <property type="entry name" value="METHIONINE--TRNA LIGASE, CYTOPLASMIC"/>
    <property type="match status" value="1"/>
</dbReference>
<dbReference type="InterPro" id="IPR023458">
    <property type="entry name" value="Met-tRNA_ligase_1"/>
</dbReference>
<reference evidence="9 10" key="1">
    <citation type="submission" date="2009-01" db="EMBL/GenBank/DDBJ databases">
        <title>Complete sequence of Clostridium cellulolyticum H10.</title>
        <authorList>
            <consortium name="US DOE Joint Genome Institute"/>
            <person name="Lucas S."/>
            <person name="Copeland A."/>
            <person name="Lapidus A."/>
            <person name="Glavina del Rio T."/>
            <person name="Dalin E."/>
            <person name="Tice H."/>
            <person name="Bruce D."/>
            <person name="Goodwin L."/>
            <person name="Pitluck S."/>
            <person name="Chertkov O."/>
            <person name="Saunders E."/>
            <person name="Brettin T."/>
            <person name="Detter J.C."/>
            <person name="Han C."/>
            <person name="Larimer F."/>
            <person name="Land M."/>
            <person name="Hauser L."/>
            <person name="Kyrpides N."/>
            <person name="Ivanova N."/>
            <person name="Zhou J."/>
            <person name="Richardson P."/>
        </authorList>
    </citation>
    <scope>NUCLEOTIDE SEQUENCE [LARGE SCALE GENOMIC DNA]</scope>
    <source>
        <strain evidence="10">ATCC 35319 / DSM 5812 / JCM 6584 / H10</strain>
    </source>
</reference>
<dbReference type="GO" id="GO:0006431">
    <property type="term" value="P:methionyl-tRNA aminoacylation"/>
    <property type="evidence" value="ECO:0007669"/>
    <property type="project" value="TreeGrafter"/>
</dbReference>
<evidence type="ECO:0000259" key="8">
    <source>
        <dbReference type="Pfam" id="PF09334"/>
    </source>
</evidence>
<sequence>MNNQKGKSNSPIEEFNVSDSRPKFPKRAVVTAGMPYGNKELHLGHIGGVFIHADTYARFLKDRIGKENVIFVSGTDCYGSPILEYYRKLVSSGSFDGTIDEFVTYNHKKQKEVLDSYQIDISIFAASALGRAAEIHEKVSSDFINKLYSNGHLKKITTSQFYDTELDVFLNGRQVVGQCPIAGCSSERGYADECSLGHQYMPVDLINPKSTLSGKKPEMRDVTNWYFELDEFHDLLAQWVSQLEQDPSSRKFVIKSIGEFLEPPAIYVKRDHIEVLDSIKDKLPEYELSDEKNKSSVLMVFKNLEEREAACLVLAENGIRFRTGKTLVPFRLTGNVSWGVPSPVLEDMKDLTIWVWPESLWAPISFTMTYLENQKVATDTWKDWWCSKESQVYQFIGEDNIYFYGPVEMAMFMGSQGKEVSANPPEGDLQLPKLICNNHVLFLSKKASSSSEIKPPKADELLNHYTFEQLRAHFLSLGLGIKSVGFQPKPFNPKANEKDSDPVLKEGNLLSNVFNRAVRSCFYTTQKYYDGKVPFAEVSSEILEESKKTILEYERLMFKTEFHLVMSLMDSYIRNINKYWSKYIKQAEQDNDDELRTKVLVDSFHMVRTATVLMHPIAPSGTEMILEYLNLNEEFWNWDRIFDTIYDFMENPEKHKLKFLEPRVDFFEKHPSQIQAKN</sequence>
<feature type="domain" description="Methionyl/Leucyl tRNA synthetase" evidence="8">
    <location>
        <begin position="326"/>
        <end position="498"/>
    </location>
</feature>
<evidence type="ECO:0000256" key="7">
    <source>
        <dbReference type="RuleBase" id="RU363039"/>
    </source>
</evidence>
<evidence type="ECO:0000256" key="3">
    <source>
        <dbReference type="ARBA" id="ARBA00022741"/>
    </source>
</evidence>
<dbReference type="GO" id="GO:0005524">
    <property type="term" value="F:ATP binding"/>
    <property type="evidence" value="ECO:0007669"/>
    <property type="project" value="UniProtKB-KW"/>
</dbReference>
<keyword evidence="4 7" id="KW-0067">ATP-binding</keyword>
<feature type="domain" description="Methionyl/Leucyl tRNA synthetase" evidence="8">
    <location>
        <begin position="29"/>
        <end position="262"/>
    </location>
</feature>
<keyword evidence="10" id="KW-1185">Reference proteome</keyword>
<dbReference type="SUPFAM" id="SSF47323">
    <property type="entry name" value="Anticodon-binding domain of a subclass of class I aminoacyl-tRNA synthetases"/>
    <property type="match status" value="1"/>
</dbReference>
<dbReference type="GO" id="GO:0004825">
    <property type="term" value="F:methionine-tRNA ligase activity"/>
    <property type="evidence" value="ECO:0007669"/>
    <property type="project" value="InterPro"/>
</dbReference>
<evidence type="ECO:0000256" key="5">
    <source>
        <dbReference type="ARBA" id="ARBA00022917"/>
    </source>
</evidence>
<evidence type="ECO:0000313" key="10">
    <source>
        <dbReference type="Proteomes" id="UP000001349"/>
    </source>
</evidence>
<dbReference type="HOGENOM" id="CLU_408071_0_0_9"/>
<dbReference type="GO" id="GO:0005829">
    <property type="term" value="C:cytosol"/>
    <property type="evidence" value="ECO:0007669"/>
    <property type="project" value="TreeGrafter"/>
</dbReference>
<evidence type="ECO:0000256" key="6">
    <source>
        <dbReference type="ARBA" id="ARBA00023146"/>
    </source>
</evidence>
<dbReference type="RefSeq" id="WP_012634657.1">
    <property type="nucleotide sequence ID" value="NC_011898.1"/>
</dbReference>
<dbReference type="Gene3D" id="3.40.50.620">
    <property type="entry name" value="HUPs"/>
    <property type="match status" value="2"/>
</dbReference>
<organism evidence="9 10">
    <name type="scientific">Ruminiclostridium cellulolyticum (strain ATCC 35319 / DSM 5812 / JCM 6584 / H10)</name>
    <name type="common">Clostridium cellulolyticum</name>
    <dbReference type="NCBI Taxonomy" id="394503"/>
    <lineage>
        <taxon>Bacteria</taxon>
        <taxon>Bacillati</taxon>
        <taxon>Bacillota</taxon>
        <taxon>Clostridia</taxon>
        <taxon>Eubacteriales</taxon>
        <taxon>Oscillospiraceae</taxon>
        <taxon>Ruminiclostridium</taxon>
    </lineage>
</organism>
<evidence type="ECO:0000256" key="1">
    <source>
        <dbReference type="ARBA" id="ARBA00008258"/>
    </source>
</evidence>
<dbReference type="Pfam" id="PF09334">
    <property type="entry name" value="tRNA-synt_1g"/>
    <property type="match status" value="2"/>
</dbReference>
<evidence type="ECO:0000256" key="2">
    <source>
        <dbReference type="ARBA" id="ARBA00022598"/>
    </source>
</evidence>
<name>B8I512_RUMCH</name>
<protein>
    <submittedName>
        <fullName evidence="9">tRNA synthetase class I (M)</fullName>
    </submittedName>
</protein>
<keyword evidence="2 7" id="KW-0436">Ligase</keyword>
<dbReference type="InterPro" id="IPR015413">
    <property type="entry name" value="Methionyl/Leucyl_tRNA_Synth"/>
</dbReference>
<keyword evidence="3 7" id="KW-0547">Nucleotide-binding</keyword>
<keyword evidence="6 7" id="KW-0030">Aminoacyl-tRNA synthetase</keyword>
<dbReference type="Gene3D" id="1.10.730.10">
    <property type="entry name" value="Isoleucyl-tRNA Synthetase, Domain 1"/>
    <property type="match status" value="1"/>
</dbReference>
<accession>B8I512</accession>
<gene>
    <name evidence="9" type="ordered locus">Ccel_0205</name>
</gene>
<comment type="similarity">
    <text evidence="1">Belongs to the class-I aminoacyl-tRNA synthetase family. MetG type 1 subfamily.</text>
</comment>
<dbReference type="InterPro" id="IPR014729">
    <property type="entry name" value="Rossmann-like_a/b/a_fold"/>
</dbReference>
<dbReference type="STRING" id="394503.Ccel_0205"/>
<dbReference type="eggNOG" id="COG0143">
    <property type="taxonomic scope" value="Bacteria"/>
</dbReference>
<dbReference type="OrthoDB" id="9810191at2"/>
<evidence type="ECO:0000313" key="9">
    <source>
        <dbReference type="EMBL" id="ACL74592.1"/>
    </source>
</evidence>
<keyword evidence="5 7" id="KW-0648">Protein biosynthesis</keyword>
<dbReference type="EMBL" id="CP001348">
    <property type="protein sequence ID" value="ACL74592.1"/>
    <property type="molecule type" value="Genomic_DNA"/>
</dbReference>
<dbReference type="InterPro" id="IPR009080">
    <property type="entry name" value="tRNAsynth_Ia_anticodon-bd"/>
</dbReference>
<evidence type="ECO:0000256" key="4">
    <source>
        <dbReference type="ARBA" id="ARBA00022840"/>
    </source>
</evidence>
<dbReference type="PANTHER" id="PTHR45765">
    <property type="entry name" value="METHIONINE--TRNA LIGASE"/>
    <property type="match status" value="1"/>
</dbReference>
<dbReference type="KEGG" id="cce:Ccel_0205"/>
<dbReference type="Proteomes" id="UP000001349">
    <property type="component" value="Chromosome"/>
</dbReference>
<dbReference type="SUPFAM" id="SSF52374">
    <property type="entry name" value="Nucleotidylyl transferase"/>
    <property type="match status" value="1"/>
</dbReference>
<dbReference type="AlphaFoldDB" id="B8I512"/>